<gene>
    <name evidence="2" type="primary">ORF50824</name>
</gene>
<feature type="non-terminal residue" evidence="2">
    <location>
        <position position="80"/>
    </location>
</feature>
<keyword evidence="1" id="KW-1133">Transmembrane helix</keyword>
<reference evidence="2" key="1">
    <citation type="submission" date="2014-12" db="EMBL/GenBank/DDBJ databases">
        <title>Insight into the proteome of Arion vulgaris.</title>
        <authorList>
            <person name="Aradska J."/>
            <person name="Bulat T."/>
            <person name="Smidak R."/>
            <person name="Sarate P."/>
            <person name="Gangsoo J."/>
            <person name="Sialana F."/>
            <person name="Bilban M."/>
            <person name="Lubec G."/>
        </authorList>
    </citation>
    <scope>NUCLEOTIDE SEQUENCE</scope>
    <source>
        <tissue evidence="2">Skin</tissue>
    </source>
</reference>
<evidence type="ECO:0000313" key="2">
    <source>
        <dbReference type="EMBL" id="CEK64168.1"/>
    </source>
</evidence>
<evidence type="ECO:0000256" key="1">
    <source>
        <dbReference type="SAM" id="Phobius"/>
    </source>
</evidence>
<dbReference type="EMBL" id="HACG01017303">
    <property type="protein sequence ID" value="CEK64168.1"/>
    <property type="molecule type" value="Transcribed_RNA"/>
</dbReference>
<keyword evidence="1" id="KW-0812">Transmembrane</keyword>
<dbReference type="AlphaFoldDB" id="A0A0B6Z6K7"/>
<accession>A0A0B6Z6K7</accession>
<feature type="transmembrane region" description="Helical" evidence="1">
    <location>
        <begin position="28"/>
        <end position="57"/>
    </location>
</feature>
<protein>
    <submittedName>
        <fullName evidence="2">Uncharacterized protein</fullName>
    </submittedName>
</protein>
<sequence length="80" mass="8841">QGDFGMDAAAEDRTRMGMPNVHHVDPSVYIYDLVECVLCIWFSVAFFGSICTGNLVFLMIHGYLSGVICPVDDLPVRCLV</sequence>
<keyword evidence="1" id="KW-0472">Membrane</keyword>
<proteinExistence type="predicted"/>
<name>A0A0B6Z6K7_9EUPU</name>
<organism evidence="2">
    <name type="scientific">Arion vulgaris</name>
    <dbReference type="NCBI Taxonomy" id="1028688"/>
    <lineage>
        <taxon>Eukaryota</taxon>
        <taxon>Metazoa</taxon>
        <taxon>Spiralia</taxon>
        <taxon>Lophotrochozoa</taxon>
        <taxon>Mollusca</taxon>
        <taxon>Gastropoda</taxon>
        <taxon>Heterobranchia</taxon>
        <taxon>Euthyneura</taxon>
        <taxon>Panpulmonata</taxon>
        <taxon>Eupulmonata</taxon>
        <taxon>Stylommatophora</taxon>
        <taxon>Helicina</taxon>
        <taxon>Arionoidea</taxon>
        <taxon>Arionidae</taxon>
        <taxon>Arion</taxon>
    </lineage>
</organism>
<feature type="non-terminal residue" evidence="2">
    <location>
        <position position="1"/>
    </location>
</feature>